<dbReference type="Pfam" id="PF11836">
    <property type="entry name" value="Phage_TAC_11"/>
    <property type="match status" value="1"/>
</dbReference>
<keyword evidence="2" id="KW-1185">Reference proteome</keyword>
<dbReference type="KEGG" id="blag:BLTE_20670"/>
<reference evidence="1 2" key="1">
    <citation type="submission" date="2018-08" db="EMBL/GenBank/DDBJ databases">
        <title>Complete genome sequencing of Blastochloris tepida GI.</title>
        <authorList>
            <person name="Tsukatani Y."/>
            <person name="Mori H."/>
        </authorList>
    </citation>
    <scope>NUCLEOTIDE SEQUENCE [LARGE SCALE GENOMIC DNA]</scope>
    <source>
        <strain evidence="1 2">GI</strain>
    </source>
</reference>
<dbReference type="InterPro" id="IPR021791">
    <property type="entry name" value="Phage_TAC_11"/>
</dbReference>
<evidence type="ECO:0000313" key="1">
    <source>
        <dbReference type="EMBL" id="BBF93382.1"/>
    </source>
</evidence>
<gene>
    <name evidence="1" type="ORF">BLTE_20670</name>
</gene>
<accession>A0A348G1E9</accession>
<dbReference type="OrthoDB" id="7509188at2"/>
<dbReference type="Proteomes" id="UP000266934">
    <property type="component" value="Chromosome"/>
</dbReference>
<evidence type="ECO:0000313" key="2">
    <source>
        <dbReference type="Proteomes" id="UP000266934"/>
    </source>
</evidence>
<proteinExistence type="predicted"/>
<evidence type="ECO:0008006" key="3">
    <source>
        <dbReference type="Google" id="ProtNLM"/>
    </source>
</evidence>
<name>A0A348G1E9_9HYPH</name>
<protein>
    <recommendedName>
        <fullName evidence="3">Gene transfer agent family protein</fullName>
    </recommendedName>
</protein>
<organism evidence="1 2">
    <name type="scientific">Blastochloris tepida</name>
    <dbReference type="NCBI Taxonomy" id="2233851"/>
    <lineage>
        <taxon>Bacteria</taxon>
        <taxon>Pseudomonadati</taxon>
        <taxon>Pseudomonadota</taxon>
        <taxon>Alphaproteobacteria</taxon>
        <taxon>Hyphomicrobiales</taxon>
        <taxon>Blastochloridaceae</taxon>
        <taxon>Blastochloris</taxon>
    </lineage>
</organism>
<sequence>MSADGSVKLTWPDGERTFRLAIGQLRELQERTGVGPHALSRRIVSGDWFVDDLVETIRLGAIGGGASPTEALKLVRTYVEARPLTEAVLPAAAILAAALVGVADDPVGRRENPTTPAAGMPATG</sequence>
<dbReference type="EMBL" id="AP018907">
    <property type="protein sequence ID" value="BBF93382.1"/>
    <property type="molecule type" value="Genomic_DNA"/>
</dbReference>
<dbReference type="AlphaFoldDB" id="A0A348G1E9"/>
<dbReference type="RefSeq" id="WP_160140576.1">
    <property type="nucleotide sequence ID" value="NZ_AP018907.1"/>
</dbReference>